<accession>A0A443J328</accession>
<sequence>MKEYSIEDWFEKYERDITSFLIYYTGFTDVEDLVQDTFLIAINKISKFKGDSNPKTWLIAIARNIVIDRYRRKRVWQRIKHYFTSDQEQVPGSEDIIIQSQEQQQLYDAIERLSPQQKEVVILRGILELSSNDTGEILKCSPNNVNVTYHRALKKLKELLEEEGFDFEGNRANQRKSKEPS</sequence>
<dbReference type="InterPro" id="IPR000838">
    <property type="entry name" value="RNA_pol_sigma70_ECF_CS"/>
</dbReference>
<dbReference type="OrthoDB" id="2470088at2"/>
<gene>
    <name evidence="9" type="ORF">D4N35_000460</name>
</gene>
<dbReference type="PANTHER" id="PTHR43133">
    <property type="entry name" value="RNA POLYMERASE ECF-TYPE SIGMA FACTO"/>
    <property type="match status" value="1"/>
</dbReference>
<feature type="domain" description="RNA polymerase sigma factor 70 region 4 type 2" evidence="8">
    <location>
        <begin position="104"/>
        <end position="156"/>
    </location>
</feature>
<evidence type="ECO:0000256" key="5">
    <source>
        <dbReference type="ARBA" id="ARBA00023163"/>
    </source>
</evidence>
<dbReference type="InterPro" id="IPR036388">
    <property type="entry name" value="WH-like_DNA-bd_sf"/>
</dbReference>
<dbReference type="AlphaFoldDB" id="A0A443J328"/>
<evidence type="ECO:0000256" key="1">
    <source>
        <dbReference type="ARBA" id="ARBA00010641"/>
    </source>
</evidence>
<keyword evidence="3 6" id="KW-0731">Sigma factor</keyword>
<comment type="similarity">
    <text evidence="1 6">Belongs to the sigma-70 factor family. ECF subfamily.</text>
</comment>
<dbReference type="InterPro" id="IPR013325">
    <property type="entry name" value="RNA_pol_sigma_r2"/>
</dbReference>
<dbReference type="GO" id="GO:0003677">
    <property type="term" value="F:DNA binding"/>
    <property type="evidence" value="ECO:0007669"/>
    <property type="project" value="UniProtKB-KW"/>
</dbReference>
<dbReference type="PANTHER" id="PTHR43133:SF25">
    <property type="entry name" value="RNA POLYMERASE SIGMA FACTOR RFAY-RELATED"/>
    <property type="match status" value="1"/>
</dbReference>
<dbReference type="GO" id="GO:0006950">
    <property type="term" value="P:response to stress"/>
    <property type="evidence" value="ECO:0007669"/>
    <property type="project" value="UniProtKB-ARBA"/>
</dbReference>
<feature type="domain" description="RNA polymerase sigma-70 region 2" evidence="7">
    <location>
        <begin position="10"/>
        <end position="74"/>
    </location>
</feature>
<dbReference type="Gene3D" id="1.10.10.10">
    <property type="entry name" value="Winged helix-like DNA-binding domain superfamily/Winged helix DNA-binding domain"/>
    <property type="match status" value="1"/>
</dbReference>
<dbReference type="InterPro" id="IPR014284">
    <property type="entry name" value="RNA_pol_sigma-70_dom"/>
</dbReference>
<keyword evidence="2 6" id="KW-0805">Transcription regulation</keyword>
<dbReference type="GO" id="GO:0016987">
    <property type="term" value="F:sigma factor activity"/>
    <property type="evidence" value="ECO:0007669"/>
    <property type="project" value="UniProtKB-KW"/>
</dbReference>
<dbReference type="Proteomes" id="UP000273811">
    <property type="component" value="Unassembled WGS sequence"/>
</dbReference>
<organism evidence="9 10">
    <name type="scientific">Siminovitchia fortis</name>
    <dbReference type="NCBI Taxonomy" id="254758"/>
    <lineage>
        <taxon>Bacteria</taxon>
        <taxon>Bacillati</taxon>
        <taxon>Bacillota</taxon>
        <taxon>Bacilli</taxon>
        <taxon>Bacillales</taxon>
        <taxon>Bacillaceae</taxon>
        <taxon>Siminovitchia</taxon>
    </lineage>
</organism>
<protein>
    <recommendedName>
        <fullName evidence="6">RNA polymerase sigma factor</fullName>
    </recommendedName>
</protein>
<evidence type="ECO:0000256" key="3">
    <source>
        <dbReference type="ARBA" id="ARBA00023082"/>
    </source>
</evidence>
<evidence type="ECO:0000256" key="2">
    <source>
        <dbReference type="ARBA" id="ARBA00023015"/>
    </source>
</evidence>
<dbReference type="EMBL" id="QYTU02000001">
    <property type="protein sequence ID" value="RWR15051.1"/>
    <property type="molecule type" value="Genomic_DNA"/>
</dbReference>
<evidence type="ECO:0000259" key="8">
    <source>
        <dbReference type="Pfam" id="PF08281"/>
    </source>
</evidence>
<dbReference type="NCBIfam" id="TIGR02937">
    <property type="entry name" value="sigma70-ECF"/>
    <property type="match status" value="1"/>
</dbReference>
<comment type="caution">
    <text evidence="9">The sequence shown here is derived from an EMBL/GenBank/DDBJ whole genome shotgun (WGS) entry which is preliminary data.</text>
</comment>
<dbReference type="Gene3D" id="1.10.1740.10">
    <property type="match status" value="1"/>
</dbReference>
<dbReference type="Pfam" id="PF04542">
    <property type="entry name" value="Sigma70_r2"/>
    <property type="match status" value="1"/>
</dbReference>
<keyword evidence="5 6" id="KW-0804">Transcription</keyword>
<dbReference type="Pfam" id="PF08281">
    <property type="entry name" value="Sigma70_r4_2"/>
    <property type="match status" value="1"/>
</dbReference>
<evidence type="ECO:0000313" key="9">
    <source>
        <dbReference type="EMBL" id="RWR15051.1"/>
    </source>
</evidence>
<evidence type="ECO:0000256" key="4">
    <source>
        <dbReference type="ARBA" id="ARBA00023125"/>
    </source>
</evidence>
<evidence type="ECO:0000313" key="10">
    <source>
        <dbReference type="Proteomes" id="UP000273811"/>
    </source>
</evidence>
<dbReference type="SUPFAM" id="SSF88946">
    <property type="entry name" value="Sigma2 domain of RNA polymerase sigma factors"/>
    <property type="match status" value="1"/>
</dbReference>
<dbReference type="InterPro" id="IPR007627">
    <property type="entry name" value="RNA_pol_sigma70_r2"/>
</dbReference>
<name>A0A443J328_9BACI</name>
<evidence type="ECO:0000259" key="7">
    <source>
        <dbReference type="Pfam" id="PF04542"/>
    </source>
</evidence>
<dbReference type="InterPro" id="IPR039425">
    <property type="entry name" value="RNA_pol_sigma-70-like"/>
</dbReference>
<dbReference type="PROSITE" id="PS01063">
    <property type="entry name" value="SIGMA70_ECF"/>
    <property type="match status" value="1"/>
</dbReference>
<evidence type="ECO:0000256" key="6">
    <source>
        <dbReference type="RuleBase" id="RU000716"/>
    </source>
</evidence>
<dbReference type="InterPro" id="IPR013249">
    <property type="entry name" value="RNA_pol_sigma70_r4_t2"/>
</dbReference>
<dbReference type="RefSeq" id="WP_120068273.1">
    <property type="nucleotide sequence ID" value="NZ_CP126113.1"/>
</dbReference>
<proteinExistence type="inferred from homology"/>
<dbReference type="InterPro" id="IPR013324">
    <property type="entry name" value="RNA_pol_sigma_r3/r4-like"/>
</dbReference>
<dbReference type="SUPFAM" id="SSF88659">
    <property type="entry name" value="Sigma3 and sigma4 domains of RNA polymerase sigma factors"/>
    <property type="match status" value="1"/>
</dbReference>
<reference evidence="9" key="1">
    <citation type="submission" date="2018-12" db="EMBL/GenBank/DDBJ databases">
        <authorList>
            <person name="Sun L."/>
            <person name="Chen Z."/>
        </authorList>
    </citation>
    <scope>NUCLEOTIDE SEQUENCE [LARGE SCALE GENOMIC DNA]</scope>
    <source>
        <strain evidence="9">DSM 16012</strain>
    </source>
</reference>
<keyword evidence="4 6" id="KW-0238">DNA-binding</keyword>
<keyword evidence="10" id="KW-1185">Reference proteome</keyword>
<dbReference type="GO" id="GO:0006352">
    <property type="term" value="P:DNA-templated transcription initiation"/>
    <property type="evidence" value="ECO:0007669"/>
    <property type="project" value="InterPro"/>
</dbReference>